<organism evidence="9 10">
    <name type="scientific">Aeromicrobium endophyticum</name>
    <dbReference type="NCBI Taxonomy" id="2292704"/>
    <lineage>
        <taxon>Bacteria</taxon>
        <taxon>Bacillati</taxon>
        <taxon>Actinomycetota</taxon>
        <taxon>Actinomycetes</taxon>
        <taxon>Propionibacteriales</taxon>
        <taxon>Nocardioidaceae</taxon>
        <taxon>Aeromicrobium</taxon>
    </lineage>
</organism>
<dbReference type="InterPro" id="IPR000731">
    <property type="entry name" value="SSD"/>
</dbReference>
<gene>
    <name evidence="9" type="ORF">DX116_16525</name>
</gene>
<dbReference type="OrthoDB" id="2365435at2"/>
<name>A0A371P568_9ACTN</name>
<reference evidence="9 10" key="1">
    <citation type="submission" date="2018-08" db="EMBL/GenBank/DDBJ databases">
        <title>Aeromicrobium sp. M2KJ-4, whole genome shotgun sequence.</title>
        <authorList>
            <person name="Tuo L."/>
        </authorList>
    </citation>
    <scope>NUCLEOTIDE SEQUENCE [LARGE SCALE GENOMIC DNA]</scope>
    <source>
        <strain evidence="9 10">M2KJ-4</strain>
    </source>
</reference>
<feature type="transmembrane region" description="Helical" evidence="7">
    <location>
        <begin position="278"/>
        <end position="299"/>
    </location>
</feature>
<feature type="transmembrane region" description="Helical" evidence="7">
    <location>
        <begin position="199"/>
        <end position="223"/>
    </location>
</feature>
<keyword evidence="4 7" id="KW-0812">Transmembrane</keyword>
<evidence type="ECO:0000256" key="3">
    <source>
        <dbReference type="ARBA" id="ARBA00022475"/>
    </source>
</evidence>
<evidence type="ECO:0000256" key="2">
    <source>
        <dbReference type="ARBA" id="ARBA00010157"/>
    </source>
</evidence>
<feature type="transmembrane region" description="Helical" evidence="7">
    <location>
        <begin position="542"/>
        <end position="563"/>
    </location>
</feature>
<feature type="transmembrane region" description="Helical" evidence="7">
    <location>
        <begin position="12"/>
        <end position="33"/>
    </location>
</feature>
<accession>A0A371P568</accession>
<evidence type="ECO:0000256" key="4">
    <source>
        <dbReference type="ARBA" id="ARBA00022692"/>
    </source>
</evidence>
<keyword evidence="5 7" id="KW-1133">Transmembrane helix</keyword>
<feature type="transmembrane region" description="Helical" evidence="7">
    <location>
        <begin position="616"/>
        <end position="644"/>
    </location>
</feature>
<evidence type="ECO:0000256" key="7">
    <source>
        <dbReference type="SAM" id="Phobius"/>
    </source>
</evidence>
<proteinExistence type="inferred from homology"/>
<feature type="transmembrane region" description="Helical" evidence="7">
    <location>
        <begin position="235"/>
        <end position="257"/>
    </location>
</feature>
<dbReference type="AlphaFoldDB" id="A0A371P568"/>
<dbReference type="PANTHER" id="PTHR33406">
    <property type="entry name" value="MEMBRANE PROTEIN MJ1562-RELATED"/>
    <property type="match status" value="1"/>
</dbReference>
<comment type="similarity">
    <text evidence="2">Belongs to the resistance-nodulation-cell division (RND) (TC 2.A.6) family. MmpL subfamily.</text>
</comment>
<feature type="transmembrane region" description="Helical" evidence="7">
    <location>
        <begin position="311"/>
        <end position="334"/>
    </location>
</feature>
<evidence type="ECO:0000256" key="5">
    <source>
        <dbReference type="ARBA" id="ARBA00022989"/>
    </source>
</evidence>
<dbReference type="EMBL" id="QUBR01000002">
    <property type="protein sequence ID" value="REK70708.1"/>
    <property type="molecule type" value="Genomic_DNA"/>
</dbReference>
<dbReference type="GO" id="GO:0005886">
    <property type="term" value="C:plasma membrane"/>
    <property type="evidence" value="ECO:0007669"/>
    <property type="project" value="UniProtKB-SubCell"/>
</dbReference>
<dbReference type="Gene3D" id="1.20.1640.10">
    <property type="entry name" value="Multidrug efflux transporter AcrB transmembrane domain"/>
    <property type="match status" value="2"/>
</dbReference>
<sequence length="714" mass="74520">MNRSIAGWIAHRWAKWVVLLLSLVFIVGVGIMLGSKLTSVQDNDVASWLPGDAESTKVIQQSKAFANPDDIPAVVLYERDGGTTPADRAKATADAADLKGVKDVSTVLGPFPSKDGEALQVIATITINSDGWEALPDRVDDITKIADRGNDGLEVSLAGPAALGADQAEAFSGIDGILLFSAVGIVFVILLITYRSLQLAILFLLAGVLGAVLPAQGIVYLLAKYADLTVNGQSAGILSVLVLGAGVDYALLLVARYREELHRYEDRHEAMAHALHRAAPAILASGATVIIGLLCLTLAQMNSTSSLGPVGAAGIAVALLTMLVTLPALLVIFGRWIFWPFVPRFGDPIKSDTGVWAKVGQRITRAPRAVWVVTTLVLVGLSFGILQLNATGLSNEDSFTKEQPSVVAEKKLAAHFPGGAGSPVAIIAKGDKAPEVQKAFASAGGIDPASVAVKSPAGSPVAYLEGTLTSAPDSDAAFDTIDRVRDAVHAVDGADAIVGGNTAVNKDVQAASSADNKLIIPVILVVVLLILGLLLRSIAAPLVLLVTVVVSFAAAVGISALVFRHVFGFEGADSSFPLFAFVFLVALGIDYNIFLMTRVREESLKHGTRRGALIGLAATGGVITSAGFVLAGTFTALATLPIVFLAELGFVVAVGVLLDTIIVRSVLVTALNLDIGRHIWWPSALWRTDGPEHLADDAHPAEPVDVSGEPAHKA</sequence>
<dbReference type="InterPro" id="IPR050545">
    <property type="entry name" value="Mycobact_MmpL"/>
</dbReference>
<dbReference type="InterPro" id="IPR004869">
    <property type="entry name" value="MMPL_dom"/>
</dbReference>
<protein>
    <recommendedName>
        <fullName evidence="8">SSD domain-containing protein</fullName>
    </recommendedName>
</protein>
<feature type="domain" description="SSD" evidence="8">
    <location>
        <begin position="208"/>
        <end position="332"/>
    </location>
</feature>
<dbReference type="PROSITE" id="PS50156">
    <property type="entry name" value="SSD"/>
    <property type="match status" value="1"/>
</dbReference>
<feature type="transmembrane region" description="Helical" evidence="7">
    <location>
        <begin position="369"/>
        <end position="388"/>
    </location>
</feature>
<evidence type="ECO:0000256" key="1">
    <source>
        <dbReference type="ARBA" id="ARBA00004651"/>
    </source>
</evidence>
<dbReference type="Pfam" id="PF03176">
    <property type="entry name" value="MMPL"/>
    <property type="match status" value="2"/>
</dbReference>
<dbReference type="Proteomes" id="UP000265581">
    <property type="component" value="Unassembled WGS sequence"/>
</dbReference>
<feature type="transmembrane region" description="Helical" evidence="7">
    <location>
        <begin position="170"/>
        <end position="192"/>
    </location>
</feature>
<evidence type="ECO:0000313" key="9">
    <source>
        <dbReference type="EMBL" id="REK70708.1"/>
    </source>
</evidence>
<feature type="transmembrane region" description="Helical" evidence="7">
    <location>
        <begin position="518"/>
        <end position="535"/>
    </location>
</feature>
<keyword evidence="3" id="KW-1003">Cell membrane</keyword>
<comment type="caution">
    <text evidence="9">The sequence shown here is derived from an EMBL/GenBank/DDBJ whole genome shotgun (WGS) entry which is preliminary data.</text>
</comment>
<dbReference type="PANTHER" id="PTHR33406:SF6">
    <property type="entry name" value="MEMBRANE PROTEIN YDGH-RELATED"/>
    <property type="match status" value="1"/>
</dbReference>
<dbReference type="SUPFAM" id="SSF82866">
    <property type="entry name" value="Multidrug efflux transporter AcrB transmembrane domain"/>
    <property type="match status" value="2"/>
</dbReference>
<evidence type="ECO:0000256" key="6">
    <source>
        <dbReference type="ARBA" id="ARBA00023136"/>
    </source>
</evidence>
<keyword evidence="10" id="KW-1185">Reference proteome</keyword>
<keyword evidence="6 7" id="KW-0472">Membrane</keyword>
<comment type="subcellular location">
    <subcellularLocation>
        <location evidence="1">Cell membrane</location>
        <topology evidence="1">Multi-pass membrane protein</topology>
    </subcellularLocation>
</comment>
<dbReference type="RefSeq" id="WP_119705294.1">
    <property type="nucleotide sequence ID" value="NZ_JBHSOI010000002.1"/>
</dbReference>
<evidence type="ECO:0000313" key="10">
    <source>
        <dbReference type="Proteomes" id="UP000265581"/>
    </source>
</evidence>
<feature type="transmembrane region" description="Helical" evidence="7">
    <location>
        <begin position="575"/>
        <end position="595"/>
    </location>
</feature>
<evidence type="ECO:0000259" key="8">
    <source>
        <dbReference type="PROSITE" id="PS50156"/>
    </source>
</evidence>